<dbReference type="AlphaFoldDB" id="A0A8I0DU43"/>
<dbReference type="InterPro" id="IPR008226">
    <property type="entry name" value="Mini3_fam"/>
</dbReference>
<comment type="subcellular location">
    <subcellularLocation>
        <location evidence="6">Cytoplasm</location>
    </subcellularLocation>
</comment>
<comment type="caution">
    <text evidence="8">The sequence shown here is derived from an EMBL/GenBank/DDBJ whole genome shotgun (WGS) entry which is preliminary data.</text>
</comment>
<evidence type="ECO:0000256" key="2">
    <source>
        <dbReference type="ARBA" id="ARBA00022552"/>
    </source>
</evidence>
<dbReference type="GO" id="GO:0019843">
    <property type="term" value="F:rRNA binding"/>
    <property type="evidence" value="ECO:0007669"/>
    <property type="project" value="UniProtKB-UniRule"/>
</dbReference>
<comment type="function">
    <text evidence="6">Involved in correct processing of both the 5' and 3' ends of 23S rRNA precursor. Processes 30S rRNA precursor transcript even in absence of ribonuclease 3 (Rnc); Rnc processes 30S rRNA into smaller rRNA precursors.</text>
</comment>
<reference evidence="8 9" key="1">
    <citation type="submission" date="2020-08" db="EMBL/GenBank/DDBJ databases">
        <title>Genome public.</title>
        <authorList>
            <person name="Liu C."/>
            <person name="Sun Q."/>
        </authorList>
    </citation>
    <scope>NUCLEOTIDE SEQUENCE [LARGE SCALE GENOMIC DNA]</scope>
    <source>
        <strain evidence="8 9">NSJ-10</strain>
    </source>
</reference>
<evidence type="ECO:0000259" key="7">
    <source>
        <dbReference type="SMART" id="SM00535"/>
    </source>
</evidence>
<dbReference type="GO" id="GO:0006364">
    <property type="term" value="P:rRNA processing"/>
    <property type="evidence" value="ECO:0007669"/>
    <property type="project" value="UniProtKB-UniRule"/>
</dbReference>
<evidence type="ECO:0000256" key="3">
    <source>
        <dbReference type="ARBA" id="ARBA00022722"/>
    </source>
</evidence>
<evidence type="ECO:0000256" key="1">
    <source>
        <dbReference type="ARBA" id="ARBA00022517"/>
    </source>
</evidence>
<dbReference type="RefSeq" id="WP_008401608.1">
    <property type="nucleotide sequence ID" value="NZ_JACOOX010000003.1"/>
</dbReference>
<keyword evidence="2 6" id="KW-0698">rRNA processing</keyword>
<keyword evidence="1 6" id="KW-0690">Ribosome biogenesis</keyword>
<sequence>MEKSLDQYFTAILGVEDSNPAEYSGLALAYIGDSVFDLLVKTVLVSKDNKQAFKYHKEAIHIVNAESQAGYIDLLEEKLTEQEMAIYKRGRNTKTHSKAKNASVGQYRKATGFEALIGYLYLNKEYDRLFELTRDCLESKQLIEHLQSDDVD</sequence>
<dbReference type="HAMAP" id="MF_01468">
    <property type="entry name" value="RNase_Mini_III"/>
    <property type="match status" value="1"/>
</dbReference>
<keyword evidence="6" id="KW-0460">Magnesium</keyword>
<gene>
    <name evidence="6" type="primary">mrnC</name>
    <name evidence="8" type="ORF">H8S09_07130</name>
</gene>
<dbReference type="Proteomes" id="UP000615234">
    <property type="component" value="Unassembled WGS sequence"/>
</dbReference>
<evidence type="ECO:0000313" key="8">
    <source>
        <dbReference type="EMBL" id="MBC5662665.1"/>
    </source>
</evidence>
<keyword evidence="3 6" id="KW-0540">Nuclease</keyword>
<dbReference type="GO" id="GO:0004525">
    <property type="term" value="F:ribonuclease III activity"/>
    <property type="evidence" value="ECO:0007669"/>
    <property type="project" value="InterPro"/>
</dbReference>
<dbReference type="EC" id="3.1.26.-" evidence="6"/>
<dbReference type="SUPFAM" id="SSF69065">
    <property type="entry name" value="RNase III domain-like"/>
    <property type="match status" value="1"/>
</dbReference>
<comment type="similarity">
    <text evidence="6">Belongs to the MrnC RNase family.</text>
</comment>
<comment type="subunit">
    <text evidence="6">Homodimer.</text>
</comment>
<organism evidence="8 9">
    <name type="scientific">Coprococcus hominis</name>
    <name type="common">ex Liu et al. 2022</name>
    <dbReference type="NCBI Taxonomy" id="2763039"/>
    <lineage>
        <taxon>Bacteria</taxon>
        <taxon>Bacillati</taxon>
        <taxon>Bacillota</taxon>
        <taxon>Clostridia</taxon>
        <taxon>Lachnospirales</taxon>
        <taxon>Lachnospiraceae</taxon>
        <taxon>Coprococcus</taxon>
    </lineage>
</organism>
<keyword evidence="6" id="KW-0694">RNA-binding</keyword>
<dbReference type="Pfam" id="PF00636">
    <property type="entry name" value="Ribonuclease_3"/>
    <property type="match status" value="1"/>
</dbReference>
<feature type="domain" description="RNase III" evidence="7">
    <location>
        <begin position="3"/>
        <end position="148"/>
    </location>
</feature>
<dbReference type="InterPro" id="IPR000999">
    <property type="entry name" value="RNase_III_dom"/>
</dbReference>
<keyword evidence="5 6" id="KW-0378">Hydrolase</keyword>
<dbReference type="GO" id="GO:0005737">
    <property type="term" value="C:cytoplasm"/>
    <property type="evidence" value="ECO:0007669"/>
    <property type="project" value="UniProtKB-SubCell"/>
</dbReference>
<keyword evidence="4 6" id="KW-0255">Endonuclease</keyword>
<dbReference type="PANTHER" id="PTHR34276:SF1">
    <property type="entry name" value="MINI-RIBONUCLEASE 3"/>
    <property type="match status" value="1"/>
</dbReference>
<comment type="cofactor">
    <cofactor evidence="6">
        <name>Mg(2+)</name>
        <dbReference type="ChEBI" id="CHEBI:18420"/>
    </cofactor>
</comment>
<name>A0A8I0DU43_9FIRM</name>
<keyword evidence="6" id="KW-0699">rRNA-binding</keyword>
<proteinExistence type="inferred from homology"/>
<protein>
    <recommendedName>
        <fullName evidence="6">Mini-ribonuclease 3</fullName>
        <shortName evidence="6">Mini-3</shortName>
        <shortName evidence="6">Mini-RNase 3</shortName>
        <ecNumber evidence="6">3.1.26.-</ecNumber>
    </recommendedName>
    <alternativeName>
        <fullName evidence="6">Mini-RNase III</fullName>
        <shortName evidence="6">Mini-III</shortName>
    </alternativeName>
</protein>
<accession>A0A8I0DU43</accession>
<evidence type="ECO:0000256" key="5">
    <source>
        <dbReference type="ARBA" id="ARBA00022801"/>
    </source>
</evidence>
<dbReference type="InterPro" id="IPR036389">
    <property type="entry name" value="RNase_III_sf"/>
</dbReference>
<evidence type="ECO:0000256" key="6">
    <source>
        <dbReference type="HAMAP-Rule" id="MF_01468"/>
    </source>
</evidence>
<dbReference type="PANTHER" id="PTHR34276">
    <property type="entry name" value="MINI-RIBONUCLEASE 3"/>
    <property type="match status" value="1"/>
</dbReference>
<dbReference type="EMBL" id="JACOOX010000003">
    <property type="protein sequence ID" value="MBC5662665.1"/>
    <property type="molecule type" value="Genomic_DNA"/>
</dbReference>
<dbReference type="PIRSF" id="PIRSF005520">
    <property type="entry name" value="UCP005520"/>
    <property type="match status" value="1"/>
</dbReference>
<feature type="active site" evidence="6">
    <location>
        <position position="33"/>
    </location>
</feature>
<dbReference type="SMART" id="SM00535">
    <property type="entry name" value="RIBOc"/>
    <property type="match status" value="1"/>
</dbReference>
<evidence type="ECO:0000313" key="9">
    <source>
        <dbReference type="Proteomes" id="UP000615234"/>
    </source>
</evidence>
<keyword evidence="6" id="KW-0963">Cytoplasm</keyword>
<dbReference type="Gene3D" id="1.10.1520.10">
    <property type="entry name" value="Ribonuclease III domain"/>
    <property type="match status" value="1"/>
</dbReference>
<evidence type="ECO:0000256" key="4">
    <source>
        <dbReference type="ARBA" id="ARBA00022759"/>
    </source>
</evidence>
<keyword evidence="9" id="KW-1185">Reference proteome</keyword>